<reference evidence="1" key="1">
    <citation type="submission" date="2019-02" db="EMBL/GenBank/DDBJ databases">
        <authorList>
            <consortium name="Genoscope - CEA"/>
            <person name="William W."/>
        </authorList>
    </citation>
    <scope>NUCLEOTIDE SEQUENCE [LARGE SCALE GENOMIC DNA]</scope>
    <source>
        <strain evidence="1">YSy11</strain>
    </source>
</reference>
<evidence type="ECO:0000313" key="1">
    <source>
        <dbReference type="EMBL" id="VEV99202.1"/>
    </source>
</evidence>
<sequence length="37" mass="4110">MDIKLKLAVDGKTEVPIMPTSSGVDLSENFFKNKKLD</sequence>
<organism evidence="1">
    <name type="scientific">Pseudomonas marincola</name>
    <dbReference type="NCBI Taxonomy" id="437900"/>
    <lineage>
        <taxon>Bacteria</taxon>
        <taxon>Pseudomonadati</taxon>
        <taxon>Pseudomonadota</taxon>
        <taxon>Gammaproteobacteria</taxon>
        <taxon>Pseudomonadales</taxon>
        <taxon>Pseudomonadaceae</taxon>
        <taxon>Pseudomonas</taxon>
    </lineage>
</organism>
<accession>A0A653E9C3</accession>
<dbReference type="AlphaFoldDB" id="A0A653E9C3"/>
<proteinExistence type="predicted"/>
<gene>
    <name evidence="1" type="ORF">PMYSY11_4159</name>
</gene>
<name>A0A653E9C3_9PSED</name>
<protein>
    <submittedName>
        <fullName evidence="1">Uncharacterized protein</fullName>
    </submittedName>
</protein>
<dbReference type="EMBL" id="LR215729">
    <property type="protein sequence ID" value="VEV99202.1"/>
    <property type="molecule type" value="Genomic_DNA"/>
</dbReference>